<reference evidence="3 4" key="1">
    <citation type="journal article" date="2019" name="Int. J. Syst. Evol. Microbiol.">
        <title>The Global Catalogue of Microorganisms (GCM) 10K type strain sequencing project: providing services to taxonomists for standard genome sequencing and annotation.</title>
        <authorList>
            <consortium name="The Broad Institute Genomics Platform"/>
            <consortium name="The Broad Institute Genome Sequencing Center for Infectious Disease"/>
            <person name="Wu L."/>
            <person name="Ma J."/>
        </authorList>
    </citation>
    <scope>NUCLEOTIDE SEQUENCE [LARGE SCALE GENOMIC DNA]</scope>
    <source>
        <strain evidence="3 4">JCM 15672</strain>
    </source>
</reference>
<dbReference type="PANTHER" id="PTHR39200">
    <property type="entry name" value="HYPOTHETICAL EXPORTED PROTEIN"/>
    <property type="match status" value="1"/>
</dbReference>
<dbReference type="PANTHER" id="PTHR39200:SF1">
    <property type="entry name" value="AUTO-TRANSPORTER ADHESIN HEAD GIN DOMAIN-CONTAINING PROTEIN-RELATED"/>
    <property type="match status" value="1"/>
</dbReference>
<sequence length="245" mass="24751">MRTDRRAHRVATRLAGAALAASVLVALTACLPVVTPGERRTEDRTIADASGVVLRTSGDVTISLGSEPALTVTGGANVLERLRTDVEGDRLVIDLQRGPIVVGANELDISITLTSLDEVVISGSGDVSAEFGDADDVSLEIRGSGDITAEGLDATSVRAAISGSGSIEPAGTAARLEVDVSGSGNVDASGLRAEEAVVRLSGSGEITVDASDTLDVTLSGSGTVHYSGRPQVRSSISGSGSITPD</sequence>
<evidence type="ECO:0000313" key="4">
    <source>
        <dbReference type="Proteomes" id="UP001501196"/>
    </source>
</evidence>
<feature type="region of interest" description="Disordered" evidence="1">
    <location>
        <begin position="225"/>
        <end position="245"/>
    </location>
</feature>
<protein>
    <submittedName>
        <fullName evidence="3">Head GIN domain-containing protein</fullName>
    </submittedName>
</protein>
<keyword evidence="4" id="KW-1185">Reference proteome</keyword>
<dbReference type="RefSeq" id="WP_344370839.1">
    <property type="nucleotide sequence ID" value="NZ_BAAAPW010000002.1"/>
</dbReference>
<evidence type="ECO:0000259" key="2">
    <source>
        <dbReference type="Pfam" id="PF10988"/>
    </source>
</evidence>
<accession>A0ABN2U8G1</accession>
<gene>
    <name evidence="3" type="ORF">GCM10009819_13730</name>
</gene>
<dbReference type="InterPro" id="IPR021255">
    <property type="entry name" value="DUF2807"/>
</dbReference>
<evidence type="ECO:0000256" key="1">
    <source>
        <dbReference type="SAM" id="MobiDB-lite"/>
    </source>
</evidence>
<dbReference type="PROSITE" id="PS51257">
    <property type="entry name" value="PROKAR_LIPOPROTEIN"/>
    <property type="match status" value="1"/>
</dbReference>
<dbReference type="EMBL" id="BAAAPW010000002">
    <property type="protein sequence ID" value="GAA2031110.1"/>
    <property type="molecule type" value="Genomic_DNA"/>
</dbReference>
<dbReference type="Proteomes" id="UP001501196">
    <property type="component" value="Unassembled WGS sequence"/>
</dbReference>
<dbReference type="Pfam" id="PF10988">
    <property type="entry name" value="DUF2807"/>
    <property type="match status" value="1"/>
</dbReference>
<dbReference type="Gene3D" id="2.160.20.120">
    <property type="match status" value="1"/>
</dbReference>
<feature type="compositionally biased region" description="Polar residues" evidence="1">
    <location>
        <begin position="232"/>
        <end position="245"/>
    </location>
</feature>
<evidence type="ECO:0000313" key="3">
    <source>
        <dbReference type="EMBL" id="GAA2031110.1"/>
    </source>
</evidence>
<name>A0ABN2U8G1_9MICO</name>
<organism evidence="3 4">
    <name type="scientific">Agromyces tropicus</name>
    <dbReference type="NCBI Taxonomy" id="555371"/>
    <lineage>
        <taxon>Bacteria</taxon>
        <taxon>Bacillati</taxon>
        <taxon>Actinomycetota</taxon>
        <taxon>Actinomycetes</taxon>
        <taxon>Micrococcales</taxon>
        <taxon>Microbacteriaceae</taxon>
        <taxon>Agromyces</taxon>
    </lineage>
</organism>
<feature type="domain" description="Putative auto-transporter adhesin head GIN" evidence="2">
    <location>
        <begin position="51"/>
        <end position="230"/>
    </location>
</feature>
<comment type="caution">
    <text evidence="3">The sequence shown here is derived from an EMBL/GenBank/DDBJ whole genome shotgun (WGS) entry which is preliminary data.</text>
</comment>
<proteinExistence type="predicted"/>